<feature type="compositionally biased region" description="Basic and acidic residues" evidence="1">
    <location>
        <begin position="1150"/>
        <end position="1166"/>
    </location>
</feature>
<feature type="compositionally biased region" description="Polar residues" evidence="1">
    <location>
        <begin position="3190"/>
        <end position="3202"/>
    </location>
</feature>
<feature type="compositionally biased region" description="Basic and acidic residues" evidence="1">
    <location>
        <begin position="638"/>
        <end position="653"/>
    </location>
</feature>
<feature type="compositionally biased region" description="Polar residues" evidence="1">
    <location>
        <begin position="32"/>
        <end position="44"/>
    </location>
</feature>
<feature type="region of interest" description="Disordered" evidence="1">
    <location>
        <begin position="833"/>
        <end position="995"/>
    </location>
</feature>
<feature type="compositionally biased region" description="Polar residues" evidence="1">
    <location>
        <begin position="3704"/>
        <end position="3723"/>
    </location>
</feature>
<dbReference type="EMBL" id="PGCJ01000222">
    <property type="protein sequence ID" value="PLW37440.1"/>
    <property type="molecule type" value="Genomic_DNA"/>
</dbReference>
<organism evidence="2 3">
    <name type="scientific">Puccinia coronata f. sp. avenae</name>
    <dbReference type="NCBI Taxonomy" id="200324"/>
    <lineage>
        <taxon>Eukaryota</taxon>
        <taxon>Fungi</taxon>
        <taxon>Dikarya</taxon>
        <taxon>Basidiomycota</taxon>
        <taxon>Pucciniomycotina</taxon>
        <taxon>Pucciniomycetes</taxon>
        <taxon>Pucciniales</taxon>
        <taxon>Pucciniaceae</taxon>
        <taxon>Puccinia</taxon>
    </lineage>
</organism>
<feature type="compositionally biased region" description="Low complexity" evidence="1">
    <location>
        <begin position="2884"/>
        <end position="2898"/>
    </location>
</feature>
<feature type="compositionally biased region" description="Polar residues" evidence="1">
    <location>
        <begin position="495"/>
        <end position="506"/>
    </location>
</feature>
<feature type="compositionally biased region" description="Polar residues" evidence="1">
    <location>
        <begin position="1466"/>
        <end position="1476"/>
    </location>
</feature>
<feature type="compositionally biased region" description="Pro residues" evidence="1">
    <location>
        <begin position="3867"/>
        <end position="3884"/>
    </location>
</feature>
<feature type="compositionally biased region" description="Basic and acidic residues" evidence="1">
    <location>
        <begin position="3724"/>
        <end position="3734"/>
    </location>
</feature>
<comment type="caution">
    <text evidence="2">The sequence shown here is derived from an EMBL/GenBank/DDBJ whole genome shotgun (WGS) entry which is preliminary data.</text>
</comment>
<feature type="compositionally biased region" description="Polar residues" evidence="1">
    <location>
        <begin position="2586"/>
        <end position="2597"/>
    </location>
</feature>
<feature type="compositionally biased region" description="Basic and acidic residues" evidence="1">
    <location>
        <begin position="415"/>
        <end position="428"/>
    </location>
</feature>
<feature type="compositionally biased region" description="Polar residues" evidence="1">
    <location>
        <begin position="2945"/>
        <end position="2963"/>
    </location>
</feature>
<feature type="compositionally biased region" description="Low complexity" evidence="1">
    <location>
        <begin position="3526"/>
        <end position="3535"/>
    </location>
</feature>
<feature type="region of interest" description="Disordered" evidence="1">
    <location>
        <begin position="728"/>
        <end position="816"/>
    </location>
</feature>
<feature type="compositionally biased region" description="Polar residues" evidence="1">
    <location>
        <begin position="2710"/>
        <end position="2724"/>
    </location>
</feature>
<feature type="compositionally biased region" description="Basic and acidic residues" evidence="1">
    <location>
        <begin position="4069"/>
        <end position="4087"/>
    </location>
</feature>
<dbReference type="STRING" id="200324.A0A2N5UI72"/>
<feature type="region of interest" description="Disordered" evidence="1">
    <location>
        <begin position="1009"/>
        <end position="1032"/>
    </location>
</feature>
<feature type="compositionally biased region" description="Basic and acidic residues" evidence="1">
    <location>
        <begin position="1913"/>
        <end position="1934"/>
    </location>
</feature>
<gene>
    <name evidence="2" type="ORF">PCANC_14846</name>
</gene>
<feature type="compositionally biased region" description="Basic and acidic residues" evidence="1">
    <location>
        <begin position="3141"/>
        <end position="3157"/>
    </location>
</feature>
<feature type="compositionally biased region" description="Low complexity" evidence="1">
    <location>
        <begin position="2205"/>
        <end position="2227"/>
    </location>
</feature>
<feature type="region of interest" description="Disordered" evidence="1">
    <location>
        <begin position="1"/>
        <end position="583"/>
    </location>
</feature>
<feature type="compositionally biased region" description="Low complexity" evidence="1">
    <location>
        <begin position="3294"/>
        <end position="3308"/>
    </location>
</feature>
<feature type="compositionally biased region" description="Basic and acidic residues" evidence="1">
    <location>
        <begin position="772"/>
        <end position="792"/>
    </location>
</feature>
<feature type="compositionally biased region" description="Polar residues" evidence="1">
    <location>
        <begin position="1292"/>
        <end position="1323"/>
    </location>
</feature>
<feature type="region of interest" description="Disordered" evidence="1">
    <location>
        <begin position="1795"/>
        <end position="1819"/>
    </location>
</feature>
<name>A0A2N5UI72_9BASI</name>
<feature type="compositionally biased region" description="Polar residues" evidence="1">
    <location>
        <begin position="3853"/>
        <end position="3866"/>
    </location>
</feature>
<feature type="compositionally biased region" description="Polar residues" evidence="1">
    <location>
        <begin position="305"/>
        <end position="320"/>
    </location>
</feature>
<feature type="region of interest" description="Disordered" evidence="1">
    <location>
        <begin position="4050"/>
        <end position="4101"/>
    </location>
</feature>
<feature type="compositionally biased region" description="Polar residues" evidence="1">
    <location>
        <begin position="1599"/>
        <end position="1610"/>
    </location>
</feature>
<feature type="compositionally biased region" description="Basic and acidic residues" evidence="1">
    <location>
        <begin position="2378"/>
        <end position="2392"/>
    </location>
</feature>
<feature type="compositionally biased region" description="Polar residues" evidence="1">
    <location>
        <begin position="208"/>
        <end position="228"/>
    </location>
</feature>
<feature type="compositionally biased region" description="Basic and acidic residues" evidence="1">
    <location>
        <begin position="16"/>
        <end position="28"/>
    </location>
</feature>
<protein>
    <submittedName>
        <fullName evidence="2">Uncharacterized protein</fullName>
    </submittedName>
</protein>
<feature type="compositionally biased region" description="Polar residues" evidence="1">
    <location>
        <begin position="522"/>
        <end position="533"/>
    </location>
</feature>
<evidence type="ECO:0000313" key="2">
    <source>
        <dbReference type="EMBL" id="PLW37440.1"/>
    </source>
</evidence>
<feature type="region of interest" description="Disordered" evidence="1">
    <location>
        <begin position="616"/>
        <end position="711"/>
    </location>
</feature>
<feature type="region of interest" description="Disordered" evidence="1">
    <location>
        <begin position="2144"/>
        <end position="3734"/>
    </location>
</feature>
<feature type="compositionally biased region" description="Polar residues" evidence="1">
    <location>
        <begin position="2406"/>
        <end position="2427"/>
    </location>
</feature>
<keyword evidence="3" id="KW-1185">Reference proteome</keyword>
<feature type="compositionally biased region" description="Basic and acidic residues" evidence="1">
    <location>
        <begin position="2174"/>
        <end position="2195"/>
    </location>
</feature>
<evidence type="ECO:0000313" key="3">
    <source>
        <dbReference type="Proteomes" id="UP000235388"/>
    </source>
</evidence>
<feature type="compositionally biased region" description="Polar residues" evidence="1">
    <location>
        <begin position="1677"/>
        <end position="1693"/>
    </location>
</feature>
<feature type="region of interest" description="Disordered" evidence="1">
    <location>
        <begin position="1865"/>
        <end position="2075"/>
    </location>
</feature>
<feature type="compositionally biased region" description="Polar residues" evidence="1">
    <location>
        <begin position="1193"/>
        <end position="1203"/>
    </location>
</feature>
<feature type="region of interest" description="Disordered" evidence="1">
    <location>
        <begin position="1105"/>
        <end position="1697"/>
    </location>
</feature>
<feature type="compositionally biased region" description="Polar residues" evidence="1">
    <location>
        <begin position="55"/>
        <end position="65"/>
    </location>
</feature>
<dbReference type="Proteomes" id="UP000235388">
    <property type="component" value="Unassembled WGS sequence"/>
</dbReference>
<feature type="compositionally biased region" description="Polar residues" evidence="1">
    <location>
        <begin position="2834"/>
        <end position="2846"/>
    </location>
</feature>
<reference evidence="2 3" key="1">
    <citation type="submission" date="2017-11" db="EMBL/GenBank/DDBJ databases">
        <title>De novo assembly and phasing of dikaryotic genomes from two isolates of Puccinia coronata f. sp. avenae, the causal agent of oat crown rust.</title>
        <authorList>
            <person name="Miller M.E."/>
            <person name="Zhang Y."/>
            <person name="Omidvar V."/>
            <person name="Sperschneider J."/>
            <person name="Schwessinger B."/>
            <person name="Raley C."/>
            <person name="Palmer J.M."/>
            <person name="Garnica D."/>
            <person name="Upadhyaya N."/>
            <person name="Rathjen J."/>
            <person name="Taylor J.M."/>
            <person name="Park R.F."/>
            <person name="Dodds P.N."/>
            <person name="Hirsch C.D."/>
            <person name="Kianian S.F."/>
            <person name="Figueroa M."/>
        </authorList>
    </citation>
    <scope>NUCLEOTIDE SEQUENCE [LARGE SCALE GENOMIC DNA]</scope>
    <source>
        <strain evidence="2">12NC29</strain>
    </source>
</reference>
<feature type="non-terminal residue" evidence="2">
    <location>
        <position position="1"/>
    </location>
</feature>
<feature type="compositionally biased region" description="Polar residues" evidence="1">
    <location>
        <begin position="282"/>
        <end position="297"/>
    </location>
</feature>
<feature type="compositionally biased region" description="Polar residues" evidence="1">
    <location>
        <begin position="1367"/>
        <end position="1378"/>
    </location>
</feature>
<feature type="compositionally biased region" description="Polar residues" evidence="1">
    <location>
        <begin position="3648"/>
        <end position="3664"/>
    </location>
</feature>
<feature type="compositionally biased region" description="Low complexity" evidence="1">
    <location>
        <begin position="2759"/>
        <end position="2768"/>
    </location>
</feature>
<feature type="compositionally biased region" description="Polar residues" evidence="1">
    <location>
        <begin position="2552"/>
        <end position="2575"/>
    </location>
</feature>
<feature type="compositionally biased region" description="Basic and acidic residues" evidence="1">
    <location>
        <begin position="2643"/>
        <end position="2659"/>
    </location>
</feature>
<feature type="region of interest" description="Disordered" evidence="1">
    <location>
        <begin position="1054"/>
        <end position="1089"/>
    </location>
</feature>
<feature type="compositionally biased region" description="Low complexity" evidence="1">
    <location>
        <begin position="3232"/>
        <end position="3253"/>
    </location>
</feature>
<feature type="compositionally biased region" description="Polar residues" evidence="1">
    <location>
        <begin position="566"/>
        <end position="575"/>
    </location>
</feature>
<feature type="compositionally biased region" description="Basic and acidic residues" evidence="1">
    <location>
        <begin position="2598"/>
        <end position="2607"/>
    </location>
</feature>
<feature type="compositionally biased region" description="Polar residues" evidence="1">
    <location>
        <begin position="2801"/>
        <end position="2811"/>
    </location>
</feature>
<feature type="compositionally biased region" description="Polar residues" evidence="1">
    <location>
        <begin position="1655"/>
        <end position="1667"/>
    </location>
</feature>
<feature type="compositionally biased region" description="Acidic residues" evidence="1">
    <location>
        <begin position="1494"/>
        <end position="1504"/>
    </location>
</feature>
<sequence>GNLRTSFDRQFGASEAHGETDQHGRFTPEESFPQQKNVKWSPQQVGKFPRRVDRSTSTFSRSGQYSEFAGDTSFTHPASGLEASQEHSYSQEIPPFEANVSPSTRGTPPLDSPSRASQPEHQESHVVGDAPPHLTVPHEFYHFPPYSSLADKHTSQPSDLPPEEPSPDHSSEEISADGHAAHQSVLSAAPRDTRRKFFFNPDSIAPRTASSSDNTTVATGVFASSTDPFGTAETRLAPPQLHSVNVLGEQASTPVEQLMEPQPDVTTLPFESYDVNSHGPDRSTSADNSSESSVSKRNQGHTEPFNVSTEYSSGSESQEAVGTYNEGPSTEKFPWNASRNPPEKSERTNISGPLGREPPVNPNILVATEKEDPPEASFFRRSPYTLSTKPYLASPYETDRETSDQASETGVLDSPRPRSIVEPEEKLGSKGASSSAELDSNSEVSSHGGHELGTENVLDEEEFMPPSHPSIAFDNESEPSISDEEMDYSHVGDPPTTNLSTITELSEPSPEAHFPHSLPRSPLSQTWPAQQSAPIPEESDVEELTAEQNEPTPEAYLTHSLPRPPLSQTRPNQPSAPIPEESDLDELTAVQDSAAGAKISGVHQPLGFVVTGSIPSDIIGFKSQPADPIQSHKSMSHLADRKSGPSYRTEEATATRIGPKKVVIPHGYLSPAEPEDSEQGDDSQSHPDDEEPTAVAPELDPSPATEKFDTISTQIFTAPYLSSPAGISHVTQESEVRSPTSQIDFQSKTSLPSGNNSDLPPEPLDAPGFADKPIHPDLPRSEHAAIESREVKTNVSPGAAAHELKEPPVTTPDQSEDFISTYVASNPSVYLQPQRSEIEADTPAPETISSAAYSGRDEIGERFTAVPKRGPSSEDFDSDGVDDPATAPEGTHLAIPRNRLQMAEHEDWSEGNSSEAETSEPRPAGYSIGHFAAELSSPLEATDDNGPVQRQDATTGSYAGPEETPTSSLEPSISRSIGWDDIAEPENRTSISLRPNPLTEIVAPIAKASDDASFQASTTPDLTGRNEVPLEGLMSPTADASFALLESKAAIDESESDVANAKEAPEVDPTDLVEPLVARQLDSTSKKRDPVFDKPYVAIREEEPEVLPAHAVEQPVVQEREELAPTSDAELDPVFDESYVSNSEEEPEFLPDHAVEQSVVEDRDSNSDAIFDSAGHTQDTEAGTQHYPEPATATITDANSAESEGTVEAEPLPRDTGVVHNIRPISPEAEVSSDGEQSASLLTETAAGPSHEHTGLAKAVAASQVANEAEPVFARSAPFSNEGEVDIPTAAHSDSTETGASSIPANLSPERQASDDGSVNGVQDNACAADAGPETTLISEFLANPTPHTHASESSSSEDDLDVSHTLDASLTHPSNATELPMSASDAHLFDLQPSRAVRSDVQIQAASPSENDLAVDSEQLTESVLTEPAANDVERDSDAGRIPPELPTGEILGDAASGAEERHAATSNQSDQLSSFAAPPILPVDTAHPEEWHTEDDERYTEEDERHTEEDERHTEEDEGHTGHTEKDERHTEKDERRTEEDERHTEDATPAPVPTSWATYSDRDESVEGSEAVTGTESSGQGYESNVVVAPVPVPRESSSGTPSNQPQMAEKKGLEEEGSFGLPQGETSNVDLAATSPVETPTGLSHELEAVNQDTNNQPHNTPHASGITPTPKELTSSEQESAPSLTTKSADAVQRKVEESFSLEAIPQAEDAFPIAKTFGDSLVQVPPTQESPAQDARPLEELVDLTPGSGSAQLEEMVMTDPSISDDATREQEPEVPSTEPIEQIVAREVVSTPDETHEPVVDTQESTAKPQETAEAATYSILDANPAQADGPIEVEMLPTATDIMQNIDVNMQEAGYSSSNEQLVSVSTETAAGPSIQDPEVIETVSESHGTNEKGQVEPSLVSDEVTNKVDHPATAHKDENSNEHAATDFQEPSSSPPEEPHASSDMAVDIQQEETHSQASTVQTPEMPQDRSPAPSETEGHVGESVAVSDDSATEPDSSPAVISEVTPAVDIHASAEVGPVSHEDSLALKQPQATAEETAADSTDVQTVPDKTGEPSIDASSAGSATEDINPALVNVAVDNEPVVAPIDEAPATGEPAPTGAHVISEPELQTEETHLPRNELALNAEHELALDAEHELALDTEHELALDAEQLTEPLVTGEPTPEDTNRVDDSASESQEVHTDELPREAASGLEQHTTTPSQSEEPSSVAATPTTPVDTAHSDQRQAEAETPGPKTPTSGSHSDRDENAEQSAVVPEKLPSPEDSESDVLDEFATVPEGAAHAAPHNQPQMGEKEKPSEGTSLSSAPSKDENLNAVPIDASADQLPPDSSQEPESQVDDVTHPSAGTDVAGTTPLESNQPSESMVPLVETPDHLVQDSATEDHIAQNAAPPAEAVDTTVDSSSTQLEKTAITESSTSDVASGEKAPEVPLPDPTEQLVAQEPTDISDVNPETAADTEDAKGEPQDTLEVVTATAVDANPVQPEATIEAELLPTDSDAATEPATISQEPEGSSDTQQPVSVPKETAADSSTEDSAIEKAAVPQVINEQESVDASTVPANEGTADQSNEAAEAAVADSGEPTQPTTETSDSPESHVDRTEGENTSTDSTDKPNASSAIDSSTIPAIDVEATTAAADESGKPAEDPAMESRELGELNPPATAEESEKAIEGAVIQSEDPPPPPLDVKEDSSKPVADIQPTEPESLVTSEQTPDSAQDPNPGQPEGQGNAADGMEASADTNAKPEASADDSPVIPTADVDPPTATDDDKKPTPDVVVESGEAGELNHAATADESEQATEVTATTSEEPASAPPEIIQESPETVADAQPTEGGSQVVSEPTPDSTKDPSPESPESLGNEVESLEASGDSTVQSDAAVESSPAAPAGDADPTPTADGGEKPIEDAVVQSDDSSEANLATIAGETEQIAEALDTTSKEPAPASPQVTADSPETVAVIQQTEAEPNVVSEPTTDPAKDLNPPPPEGQVNEADDVEVTGHANVNSDVSPAVESSAIPVVDVDVPPNADEGEKPAEDALVQSDKPGEANLLESEQVAEGAATISEEPAAPPSEALDSANDASLPPPESQAHGAEGAETPGDSAVNPEVSSEVDSPAAPAVEANAPTPADEGLKSTEDAATNSDEPREANPSSADERQADAEGAAPNPEELAPPQPEEIEKSPEAVADAPQTEGDSQVTSGQPSDPTEDPSHAQPEGEGNPTECLEASADSTGNPDASPAESSPATPAVDVDPPAADDAEKPTDDPVVQSDEPGEVNLPTTADVSGQATEIAATNSEEPAPAAAGAIEESPVTVAEAQQTGGDSPVVPEQVLDAAQDPSAVQLESQTTGEGLEAPVDSTQHPAEDPNPPPLESQDGGAESSSDPNVNLDDSAAVDSPATPAADNNTATTPGEPEQPTEETAIKSEEPVEVNLSNTADESGKATEGAVTNSEEPPPPQPEVIDDSSKTVADVQQTEGEPQVASEQTPDPAHDPSPELPEGQGNEADKLEASGDSTAKPDGSVDDSPVPPAVDTDPPTTGDEGEKPTEDVTATSVEPSAPPADDSNDLVEKAKDIPQTEANSEPTAEQTSVTPEDPNPATPGNEGQGLEKTEDLAETTAEPDNSPVVISQVTPAIEVTQPSEVDPNAPEDSPSAEQPQATADETANSTDHSPEGKNVPTAAEEQPPSEDPTIGLAVPETPQPDAVPPEEQSTGVNSEKLQPDPTSAENAKSDTDSVPKLAEKKIGNDLLKTALTNAAVDKKPVSVPKSIFTSYLPAFLDSPPPSSTSVPKPPFDPAVTTKVWPGAPAVSNIQREIIVPARMKKISTVSTSSKRTLFMNDLTTYTLPLSQPPTPKPALNSDTSQVTATQGPSTTPPCVPKPQPQHIPSSPPARVKSMNIRHKLLKPYPSLKRMRATDSPDHRAWRSSYQSITFRNKNAPSATDQAGEVSRAKSIKLGEFGLRPRSQKRRSTRLEQNNDLSDAFAIIEMSDATTYSPMADRYVNPTLSRRLSTSVRDIIQKRHNRRILNKSPLDDVYIAEDFHLDVDKELALISESRSEDDPELVEVGTAGPSVPRENRDREVQNTRKSVDSKHTTKGSVLSDDLKGKKQHRIKSKLADATISITEKIIGN</sequence>
<proteinExistence type="predicted"/>
<feature type="compositionally biased region" description="Polar residues" evidence="1">
    <location>
        <begin position="1012"/>
        <end position="1021"/>
    </location>
</feature>
<feature type="compositionally biased region" description="Polar residues" evidence="1">
    <location>
        <begin position="2510"/>
        <end position="2526"/>
    </location>
</feature>
<feature type="compositionally biased region" description="Polar residues" evidence="1">
    <location>
        <begin position="3275"/>
        <end position="3293"/>
    </location>
</feature>
<feature type="compositionally biased region" description="Polar residues" evidence="1">
    <location>
        <begin position="964"/>
        <end position="975"/>
    </location>
</feature>
<feature type="compositionally biased region" description="Polar residues" evidence="1">
    <location>
        <begin position="431"/>
        <end position="445"/>
    </location>
</feature>
<feature type="compositionally biased region" description="Acidic residues" evidence="1">
    <location>
        <begin position="475"/>
        <end position="486"/>
    </location>
</feature>
<feature type="compositionally biased region" description="Polar residues" evidence="1">
    <location>
        <begin position="1965"/>
        <end position="1974"/>
    </location>
</feature>
<feature type="compositionally biased region" description="Low complexity" evidence="1">
    <location>
        <begin position="3394"/>
        <end position="3411"/>
    </location>
</feature>
<feature type="compositionally biased region" description="Polar residues" evidence="1">
    <location>
        <begin position="1234"/>
        <end position="1243"/>
    </location>
</feature>
<feature type="region of interest" description="Disordered" evidence="1">
    <location>
        <begin position="1768"/>
        <end position="1787"/>
    </location>
</feature>
<accession>A0A2N5UI72</accession>
<feature type="compositionally biased region" description="Polar residues" evidence="1">
    <location>
        <begin position="1575"/>
        <end position="1586"/>
    </location>
</feature>
<feature type="compositionally biased region" description="Polar residues" evidence="1">
    <location>
        <begin position="2608"/>
        <end position="2629"/>
    </location>
</feature>
<evidence type="ECO:0000256" key="1">
    <source>
        <dbReference type="SAM" id="MobiDB-lite"/>
    </source>
</evidence>
<feature type="compositionally biased region" description="Polar residues" evidence="1">
    <location>
        <begin position="3573"/>
        <end position="3587"/>
    </location>
</feature>
<dbReference type="OrthoDB" id="2507702at2759"/>
<feature type="region of interest" description="Disordered" evidence="1">
    <location>
        <begin position="3841"/>
        <end position="3887"/>
    </location>
</feature>
<feature type="compositionally biased region" description="Basic and acidic residues" evidence="1">
    <location>
        <begin position="2144"/>
        <end position="2155"/>
    </location>
</feature>
<feature type="compositionally biased region" description="Basic and acidic residues" evidence="1">
    <location>
        <begin position="1505"/>
        <end position="1549"/>
    </location>
</feature>
<feature type="compositionally biased region" description="Polar residues" evidence="1">
    <location>
        <begin position="1402"/>
        <end position="1411"/>
    </location>
</feature>
<feature type="compositionally biased region" description="Polar residues" evidence="1">
    <location>
        <begin position="729"/>
        <end position="758"/>
    </location>
</feature>
<feature type="compositionally biased region" description="Polar residues" evidence="1">
    <location>
        <begin position="1865"/>
        <end position="1877"/>
    </location>
</feature>
<feature type="compositionally biased region" description="Polar residues" evidence="1">
    <location>
        <begin position="3463"/>
        <end position="3482"/>
    </location>
</feature>